<dbReference type="OrthoDB" id="10003593at2759"/>
<reference evidence="13" key="1">
    <citation type="submission" date="2021-06" db="EMBL/GenBank/DDBJ databases">
        <authorList>
            <person name="Kallberg Y."/>
            <person name="Tangrot J."/>
            <person name="Rosling A."/>
        </authorList>
    </citation>
    <scope>NUCLEOTIDE SEQUENCE</scope>
    <source>
        <strain evidence="13">FL130A</strain>
    </source>
</reference>
<dbReference type="Gene3D" id="3.30.470.30">
    <property type="entry name" value="DNA ligase/mRNA capping enzyme"/>
    <property type="match status" value="1"/>
</dbReference>
<dbReference type="InterPro" id="IPR017336">
    <property type="entry name" value="Snurportin-1"/>
</dbReference>
<keyword evidence="7" id="KW-0963">Cytoplasm</keyword>
<protein>
    <recommendedName>
        <fullName evidence="5">Snurportin-1</fullName>
    </recommendedName>
</protein>
<evidence type="ECO:0000256" key="10">
    <source>
        <dbReference type="SAM" id="MobiDB-lite"/>
    </source>
</evidence>
<feature type="domain" description="Alpha-ketoglutarate-dependent dioxygenase AlkB-like" evidence="11">
    <location>
        <begin position="209"/>
        <end position="318"/>
    </location>
</feature>
<evidence type="ECO:0000256" key="2">
    <source>
        <dbReference type="ARBA" id="ARBA00004123"/>
    </source>
</evidence>
<dbReference type="Pfam" id="PF21974">
    <property type="entry name" value="SPN1_m3Gcap_bd"/>
    <property type="match status" value="1"/>
</dbReference>
<evidence type="ECO:0000256" key="5">
    <source>
        <dbReference type="ARBA" id="ARBA00016034"/>
    </source>
</evidence>
<evidence type="ECO:0000256" key="9">
    <source>
        <dbReference type="ARBA" id="ARBA00023242"/>
    </source>
</evidence>
<name>A0A9N8ZC93_9GLOM</name>
<comment type="function">
    <text evidence="1">Functions as an U snRNP-specific nuclear import adapter. Involved in the trimethylguanosine (m3G)-cap-dependent nuclear import of U snRNPs. Binds specifically to the terminal m3G-cap U snRNAs.</text>
</comment>
<dbReference type="CDD" id="cd09232">
    <property type="entry name" value="Snurportin-1_C"/>
    <property type="match status" value="1"/>
</dbReference>
<comment type="caution">
    <text evidence="13">The sequence shown here is derived from an EMBL/GenBank/DDBJ whole genome shotgun (WGS) entry which is preliminary data.</text>
</comment>
<evidence type="ECO:0000259" key="12">
    <source>
        <dbReference type="Pfam" id="PF21974"/>
    </source>
</evidence>
<keyword evidence="14" id="KW-1185">Reference proteome</keyword>
<evidence type="ECO:0000259" key="11">
    <source>
        <dbReference type="Pfam" id="PF13532"/>
    </source>
</evidence>
<feature type="region of interest" description="Disordered" evidence="10">
    <location>
        <begin position="334"/>
        <end position="371"/>
    </location>
</feature>
<dbReference type="Proteomes" id="UP000789508">
    <property type="component" value="Unassembled WGS sequence"/>
</dbReference>
<evidence type="ECO:0000256" key="6">
    <source>
        <dbReference type="ARBA" id="ARBA00022448"/>
    </source>
</evidence>
<dbReference type="InterPro" id="IPR047857">
    <property type="entry name" value="Snurportin1_C"/>
</dbReference>
<organism evidence="13 14">
    <name type="scientific">Ambispora leptoticha</name>
    <dbReference type="NCBI Taxonomy" id="144679"/>
    <lineage>
        <taxon>Eukaryota</taxon>
        <taxon>Fungi</taxon>
        <taxon>Fungi incertae sedis</taxon>
        <taxon>Mucoromycota</taxon>
        <taxon>Glomeromycotina</taxon>
        <taxon>Glomeromycetes</taxon>
        <taxon>Archaeosporales</taxon>
        <taxon>Ambisporaceae</taxon>
        <taxon>Ambispora</taxon>
    </lineage>
</organism>
<dbReference type="GO" id="GO:0005737">
    <property type="term" value="C:cytoplasm"/>
    <property type="evidence" value="ECO:0007669"/>
    <property type="project" value="UniProtKB-SubCell"/>
</dbReference>
<evidence type="ECO:0000256" key="7">
    <source>
        <dbReference type="ARBA" id="ARBA00022490"/>
    </source>
</evidence>
<keyword evidence="6" id="KW-0813">Transport</keyword>
<dbReference type="InterPro" id="IPR037151">
    <property type="entry name" value="AlkB-like_sf"/>
</dbReference>
<dbReference type="Gene3D" id="2.60.120.590">
    <property type="entry name" value="Alpha-ketoglutarate-dependent dioxygenase AlkB-like"/>
    <property type="match status" value="1"/>
</dbReference>
<evidence type="ECO:0000256" key="3">
    <source>
        <dbReference type="ARBA" id="ARBA00004496"/>
    </source>
</evidence>
<evidence type="ECO:0000313" key="14">
    <source>
        <dbReference type="Proteomes" id="UP000789508"/>
    </source>
</evidence>
<evidence type="ECO:0000256" key="4">
    <source>
        <dbReference type="ARBA" id="ARBA00007540"/>
    </source>
</evidence>
<proteinExistence type="inferred from homology"/>
<dbReference type="AlphaFoldDB" id="A0A9N8ZC93"/>
<sequence>MSRKEIRRLRKLQIKKLHSYEVIKKIEKATFEELFSTEPTQYLCLVNICFGGAAGVLGEQLEKIFREFEGWKGWRFAYGKPYSFALFDAPDNAMIARDSLHEKKCELLNDKILYIEFVNLSWINFMNQISGSTITTTATIPSFSSSIIPPEKIRGLIIMKEFISFDLEQQIIQGLHSNEQNWQPVQDRMVQHFGYMFNYPNKVDLDNSSNNKKEFPEFMNLPLSKLKIFFPNIPNMEQMTAQLYPIGSGIPPHVDSHLYFGDFVLSISLQSAVLMEFKEIKTGNIVLIDLSPRSLLILSKESRYAWTHAIRTRMENSKSIDEITEMLAESTVSKTRKDYRQASHKASPLMKLSKRETQEERRKRALEEQQKRRRDFTDLARNLALYRPSETSSDEEELEQDINTFQDVSTSVDLSELMDYEMIVSETVKSFKTKKIRRKPRAKNIHRNQIMYAECMEDLPSDLEANWYVVMCPVGKRRLVITSKGKTVSRSRSGYIMDVFESLLPAGSSVYKGNKTNDYCILDCIFDETSSTYYILDLMCWKGHPIYDCDTEFRFYWLHSKFAEIDDSDTTSVTFKPLTIHYCNHEQLSTIMSNPSQFGYQPDGLLFFNKKTQYVIGDTPLCGWVELGKVFEVFGDLGVSLNND</sequence>
<evidence type="ECO:0000256" key="1">
    <source>
        <dbReference type="ARBA" id="ARBA00003975"/>
    </source>
</evidence>
<evidence type="ECO:0000313" key="13">
    <source>
        <dbReference type="EMBL" id="CAG8479926.1"/>
    </source>
</evidence>
<dbReference type="EMBL" id="CAJVPS010000354">
    <property type="protein sequence ID" value="CAG8479926.1"/>
    <property type="molecule type" value="Genomic_DNA"/>
</dbReference>
<dbReference type="GO" id="GO:0003723">
    <property type="term" value="F:RNA binding"/>
    <property type="evidence" value="ECO:0007669"/>
    <property type="project" value="UniProtKB-KW"/>
</dbReference>
<gene>
    <name evidence="13" type="ORF">ALEPTO_LOCUS2436</name>
</gene>
<feature type="domain" description="Snurportin-1 m3G cap-binding" evidence="12">
    <location>
        <begin position="449"/>
        <end position="625"/>
    </location>
</feature>
<keyword evidence="9" id="KW-0539">Nucleus</keyword>
<dbReference type="GO" id="GO:0061015">
    <property type="term" value="P:snRNA import into nucleus"/>
    <property type="evidence" value="ECO:0007669"/>
    <property type="project" value="InterPro"/>
</dbReference>
<comment type="similarity">
    <text evidence="4">Belongs to the snurportin family.</text>
</comment>
<accession>A0A9N8ZC93</accession>
<dbReference type="GO" id="GO:0005634">
    <property type="term" value="C:nucleus"/>
    <property type="evidence" value="ECO:0007669"/>
    <property type="project" value="UniProtKB-SubCell"/>
</dbReference>
<evidence type="ECO:0000256" key="8">
    <source>
        <dbReference type="ARBA" id="ARBA00022884"/>
    </source>
</evidence>
<dbReference type="Pfam" id="PF13532">
    <property type="entry name" value="2OG-FeII_Oxy_2"/>
    <property type="match status" value="1"/>
</dbReference>
<dbReference type="SUPFAM" id="SSF56091">
    <property type="entry name" value="DNA ligase/mRNA capping enzyme, catalytic domain"/>
    <property type="match status" value="1"/>
</dbReference>
<comment type="subcellular location">
    <subcellularLocation>
        <location evidence="3">Cytoplasm</location>
    </subcellularLocation>
    <subcellularLocation>
        <location evidence="2">Nucleus</location>
    </subcellularLocation>
</comment>
<dbReference type="PANTHER" id="PTHR13403:SF6">
    <property type="entry name" value="SNURPORTIN-1"/>
    <property type="match status" value="1"/>
</dbReference>
<dbReference type="PANTHER" id="PTHR13403">
    <property type="entry name" value="SNURPORTIN1 RNUT1 PROTEIN RNA, U TRANSPORTER 1"/>
    <property type="match status" value="1"/>
</dbReference>
<feature type="compositionally biased region" description="Basic and acidic residues" evidence="10">
    <location>
        <begin position="353"/>
        <end position="371"/>
    </location>
</feature>
<dbReference type="SUPFAM" id="SSF51197">
    <property type="entry name" value="Clavaminate synthase-like"/>
    <property type="match status" value="1"/>
</dbReference>
<dbReference type="InterPro" id="IPR027450">
    <property type="entry name" value="AlkB-like"/>
</dbReference>
<keyword evidence="8" id="KW-0694">RNA-binding</keyword>